<feature type="binding site" evidence="8">
    <location>
        <position position="65"/>
    </location>
    <ligand>
        <name>beta-alanine</name>
        <dbReference type="ChEBI" id="CHEBI:57966"/>
    </ligand>
</feature>
<dbReference type="GO" id="GO:0005524">
    <property type="term" value="F:ATP binding"/>
    <property type="evidence" value="ECO:0007669"/>
    <property type="project" value="UniProtKB-KW"/>
</dbReference>
<feature type="binding site" evidence="8">
    <location>
        <begin position="151"/>
        <end position="154"/>
    </location>
    <ligand>
        <name>ATP</name>
        <dbReference type="ChEBI" id="CHEBI:30616"/>
    </ligand>
</feature>
<keyword evidence="10" id="KW-1185">Reference proteome</keyword>
<keyword evidence="8" id="KW-0963">Cytoplasm</keyword>
<sequence>MPRLLTTIPEVRDAISTCRKQNGDEAKIGFVPTMGALHRGHAALIEAAAAECETVIVSIFVNPTQFAPHEDLDKYPRTLEADLELCDEYGAAIVFHPSAKEMYPPEFRSVVDVEGVTGLLEGEHRPTHFQGVTTVVMKLFNIVQADRAYFGQKDYQQQMVIRKMVEDLNLPVEIVTVPTWRDPDGLALSSRNKFLSSTEREQALVLSRVLKSTADRIRTGETDFQMLVTQAIVEITETGLKPDYFSIANTKTLEKLQAPLAEMVLLVAAYAGSTRLIDNSTVSLSH</sequence>
<dbReference type="GO" id="GO:0015940">
    <property type="term" value="P:pantothenate biosynthetic process"/>
    <property type="evidence" value="ECO:0007669"/>
    <property type="project" value="UniProtKB-UniRule"/>
</dbReference>
<feature type="active site" description="Proton donor" evidence="8">
    <location>
        <position position="41"/>
    </location>
</feature>
<dbReference type="UniPathway" id="UPA00028">
    <property type="reaction ID" value="UER00005"/>
</dbReference>
<dbReference type="Proteomes" id="UP000317178">
    <property type="component" value="Chromosome"/>
</dbReference>
<name>A0A518CJY4_9PLAN</name>
<proteinExistence type="inferred from homology"/>
<evidence type="ECO:0000256" key="3">
    <source>
        <dbReference type="ARBA" id="ARBA00022598"/>
    </source>
</evidence>
<dbReference type="SUPFAM" id="SSF52374">
    <property type="entry name" value="Nucleotidylyl transferase"/>
    <property type="match status" value="1"/>
</dbReference>
<comment type="similarity">
    <text evidence="2 8">Belongs to the pantothenate synthetase family.</text>
</comment>
<feature type="binding site" evidence="8">
    <location>
        <begin position="34"/>
        <end position="41"/>
    </location>
    <ligand>
        <name>ATP</name>
        <dbReference type="ChEBI" id="CHEBI:30616"/>
    </ligand>
</feature>
<comment type="subcellular location">
    <subcellularLocation>
        <location evidence="8">Cytoplasm</location>
    </subcellularLocation>
</comment>
<dbReference type="Gene3D" id="3.30.1300.10">
    <property type="entry name" value="Pantoate-beta-alanine ligase, C-terminal domain"/>
    <property type="match status" value="1"/>
</dbReference>
<feature type="binding site" evidence="8">
    <location>
        <begin position="188"/>
        <end position="191"/>
    </location>
    <ligand>
        <name>ATP</name>
        <dbReference type="ChEBI" id="CHEBI:30616"/>
    </ligand>
</feature>
<dbReference type="FunFam" id="3.40.50.620:FF:000013">
    <property type="entry name" value="Pantothenate synthetase"/>
    <property type="match status" value="1"/>
</dbReference>
<dbReference type="PANTHER" id="PTHR21299:SF1">
    <property type="entry name" value="PANTOATE--BETA-ALANINE LIGASE"/>
    <property type="match status" value="1"/>
</dbReference>
<dbReference type="Pfam" id="PF02569">
    <property type="entry name" value="Pantoate_ligase"/>
    <property type="match status" value="1"/>
</dbReference>
<evidence type="ECO:0000313" key="9">
    <source>
        <dbReference type="EMBL" id="QDU79543.1"/>
    </source>
</evidence>
<dbReference type="AlphaFoldDB" id="A0A518CJY4"/>
<dbReference type="NCBIfam" id="TIGR00125">
    <property type="entry name" value="cyt_tran_rel"/>
    <property type="match status" value="1"/>
</dbReference>
<comment type="caution">
    <text evidence="8">Lacks conserved residue(s) required for the propagation of feature annotation.</text>
</comment>
<dbReference type="OrthoDB" id="9773087at2"/>
<dbReference type="CDD" id="cd00560">
    <property type="entry name" value="PanC"/>
    <property type="match status" value="1"/>
</dbReference>
<comment type="function">
    <text evidence="8">Catalyzes the condensation of pantoate with beta-alanine in an ATP-dependent reaction via a pantoyl-adenylate intermediate.</text>
</comment>
<dbReference type="InterPro" id="IPR014729">
    <property type="entry name" value="Rossmann-like_a/b/a_fold"/>
</dbReference>
<dbReference type="KEGG" id="plon:Pla110_12540"/>
<reference evidence="9 10" key="1">
    <citation type="submission" date="2019-02" db="EMBL/GenBank/DDBJ databases">
        <title>Deep-cultivation of Planctomycetes and their phenomic and genomic characterization uncovers novel biology.</title>
        <authorList>
            <person name="Wiegand S."/>
            <person name="Jogler M."/>
            <person name="Boedeker C."/>
            <person name="Pinto D."/>
            <person name="Vollmers J."/>
            <person name="Rivas-Marin E."/>
            <person name="Kohn T."/>
            <person name="Peeters S.H."/>
            <person name="Heuer A."/>
            <person name="Rast P."/>
            <person name="Oberbeckmann S."/>
            <person name="Bunk B."/>
            <person name="Jeske O."/>
            <person name="Meyerdierks A."/>
            <person name="Storesund J.E."/>
            <person name="Kallscheuer N."/>
            <person name="Luecker S."/>
            <person name="Lage O.M."/>
            <person name="Pohl T."/>
            <person name="Merkel B.J."/>
            <person name="Hornburger P."/>
            <person name="Mueller R.-W."/>
            <person name="Bruemmer F."/>
            <person name="Labrenz M."/>
            <person name="Spormann A.M."/>
            <person name="Op den Camp H."/>
            <person name="Overmann J."/>
            <person name="Amann R."/>
            <person name="Jetten M.S.M."/>
            <person name="Mascher T."/>
            <person name="Medema M.H."/>
            <person name="Devos D.P."/>
            <person name="Kaster A.-K."/>
            <person name="Ovreas L."/>
            <person name="Rohde M."/>
            <person name="Galperin M.Y."/>
            <person name="Jogler C."/>
        </authorList>
    </citation>
    <scope>NUCLEOTIDE SEQUENCE [LARGE SCALE GENOMIC DNA]</scope>
    <source>
        <strain evidence="9 10">Pla110</strain>
    </source>
</reference>
<dbReference type="NCBIfam" id="TIGR00018">
    <property type="entry name" value="panC"/>
    <property type="match status" value="1"/>
</dbReference>
<gene>
    <name evidence="8 9" type="primary">panC</name>
    <name evidence="9" type="ORF">Pla110_12540</name>
</gene>
<evidence type="ECO:0000256" key="4">
    <source>
        <dbReference type="ARBA" id="ARBA00022655"/>
    </source>
</evidence>
<evidence type="ECO:0000313" key="10">
    <source>
        <dbReference type="Proteomes" id="UP000317178"/>
    </source>
</evidence>
<dbReference type="GO" id="GO:0004592">
    <property type="term" value="F:pantoate-beta-alanine ligase activity"/>
    <property type="evidence" value="ECO:0007669"/>
    <property type="project" value="UniProtKB-UniRule"/>
</dbReference>
<dbReference type="HAMAP" id="MF_00158">
    <property type="entry name" value="PanC"/>
    <property type="match status" value="1"/>
</dbReference>
<keyword evidence="6 8" id="KW-0067">ATP-binding</keyword>
<dbReference type="Gene3D" id="3.40.50.620">
    <property type="entry name" value="HUPs"/>
    <property type="match status" value="1"/>
</dbReference>
<evidence type="ECO:0000256" key="7">
    <source>
        <dbReference type="ARBA" id="ARBA00048258"/>
    </source>
</evidence>
<dbReference type="InterPro" id="IPR004821">
    <property type="entry name" value="Cyt_trans-like"/>
</dbReference>
<evidence type="ECO:0000256" key="6">
    <source>
        <dbReference type="ARBA" id="ARBA00022840"/>
    </source>
</evidence>
<protein>
    <recommendedName>
        <fullName evidence="8">Pantothenate synthetase</fullName>
        <shortName evidence="8">PS</shortName>
        <ecNumber evidence="8">6.3.2.1</ecNumber>
    </recommendedName>
    <alternativeName>
        <fullName evidence="8">Pantoate--beta-alanine ligase</fullName>
    </alternativeName>
    <alternativeName>
        <fullName evidence="8">Pantoate-activating enzyme</fullName>
    </alternativeName>
</protein>
<comment type="subunit">
    <text evidence="8">Homodimer.</text>
</comment>
<keyword evidence="4 8" id="KW-0566">Pantothenate biosynthesis</keyword>
<dbReference type="InterPro" id="IPR042176">
    <property type="entry name" value="Pantoate_ligase_C"/>
</dbReference>
<dbReference type="PANTHER" id="PTHR21299">
    <property type="entry name" value="CYTIDYLATE KINASE/PANTOATE-BETA-ALANINE LIGASE"/>
    <property type="match status" value="1"/>
</dbReference>
<feature type="binding site" evidence="8">
    <location>
        <position position="157"/>
    </location>
    <ligand>
        <name>(R)-pantoate</name>
        <dbReference type="ChEBI" id="CHEBI:15980"/>
    </ligand>
</feature>
<organism evidence="9 10">
    <name type="scientific">Polystyrenella longa</name>
    <dbReference type="NCBI Taxonomy" id="2528007"/>
    <lineage>
        <taxon>Bacteria</taxon>
        <taxon>Pseudomonadati</taxon>
        <taxon>Planctomycetota</taxon>
        <taxon>Planctomycetia</taxon>
        <taxon>Planctomycetales</taxon>
        <taxon>Planctomycetaceae</taxon>
        <taxon>Polystyrenella</taxon>
    </lineage>
</organism>
<evidence type="ECO:0000256" key="2">
    <source>
        <dbReference type="ARBA" id="ARBA00009256"/>
    </source>
</evidence>
<comment type="pathway">
    <text evidence="1 8">Cofactor biosynthesis; (R)-pantothenate biosynthesis; (R)-pantothenate from (R)-pantoate and beta-alanine: step 1/1.</text>
</comment>
<dbReference type="RefSeq" id="WP_144994224.1">
    <property type="nucleotide sequence ID" value="NZ_CP036281.1"/>
</dbReference>
<dbReference type="InterPro" id="IPR003721">
    <property type="entry name" value="Pantoate_ligase"/>
</dbReference>
<keyword evidence="5 8" id="KW-0547">Nucleotide-binding</keyword>
<dbReference type="EMBL" id="CP036281">
    <property type="protein sequence ID" value="QDU79543.1"/>
    <property type="molecule type" value="Genomic_DNA"/>
</dbReference>
<accession>A0A518CJY4</accession>
<evidence type="ECO:0000256" key="5">
    <source>
        <dbReference type="ARBA" id="ARBA00022741"/>
    </source>
</evidence>
<dbReference type="EC" id="6.3.2.1" evidence="8"/>
<comment type="catalytic activity">
    <reaction evidence="7 8">
        <text>(R)-pantoate + beta-alanine + ATP = (R)-pantothenate + AMP + diphosphate + H(+)</text>
        <dbReference type="Rhea" id="RHEA:10912"/>
        <dbReference type="ChEBI" id="CHEBI:15378"/>
        <dbReference type="ChEBI" id="CHEBI:15980"/>
        <dbReference type="ChEBI" id="CHEBI:29032"/>
        <dbReference type="ChEBI" id="CHEBI:30616"/>
        <dbReference type="ChEBI" id="CHEBI:33019"/>
        <dbReference type="ChEBI" id="CHEBI:57966"/>
        <dbReference type="ChEBI" id="CHEBI:456215"/>
        <dbReference type="EC" id="6.3.2.1"/>
    </reaction>
</comment>
<comment type="miscellaneous">
    <text evidence="8">The reaction proceeds by a bi uni uni bi ping pong mechanism.</text>
</comment>
<keyword evidence="3 8" id="KW-0436">Ligase</keyword>
<evidence type="ECO:0000256" key="1">
    <source>
        <dbReference type="ARBA" id="ARBA00004990"/>
    </source>
</evidence>
<evidence type="ECO:0000256" key="8">
    <source>
        <dbReference type="HAMAP-Rule" id="MF_00158"/>
    </source>
</evidence>
<feature type="binding site" evidence="8">
    <location>
        <position position="65"/>
    </location>
    <ligand>
        <name>(R)-pantoate</name>
        <dbReference type="ChEBI" id="CHEBI:15980"/>
    </ligand>
</feature>
<dbReference type="GO" id="GO:0005829">
    <property type="term" value="C:cytosol"/>
    <property type="evidence" value="ECO:0007669"/>
    <property type="project" value="TreeGrafter"/>
</dbReference>